<evidence type="ECO:0000256" key="6">
    <source>
        <dbReference type="SAM" id="Phobius"/>
    </source>
</evidence>
<dbReference type="Proteomes" id="UP000214355">
    <property type="component" value="Chromosome I"/>
</dbReference>
<evidence type="ECO:0000256" key="5">
    <source>
        <dbReference type="ARBA" id="ARBA00023136"/>
    </source>
</evidence>
<keyword evidence="3 6" id="KW-0812">Transmembrane</keyword>
<gene>
    <name evidence="8" type="ORF">SAMN04489737_0991</name>
</gene>
<keyword evidence="2" id="KW-1003">Cell membrane</keyword>
<evidence type="ECO:0000256" key="2">
    <source>
        <dbReference type="ARBA" id="ARBA00022475"/>
    </source>
</evidence>
<dbReference type="EMBL" id="LT629804">
    <property type="protein sequence ID" value="SDU79766.1"/>
    <property type="molecule type" value="Genomic_DNA"/>
</dbReference>
<protein>
    <submittedName>
        <fullName evidence="8">Type II secretion system protein F (GspF)</fullName>
    </submittedName>
</protein>
<evidence type="ECO:0000256" key="4">
    <source>
        <dbReference type="ARBA" id="ARBA00022989"/>
    </source>
</evidence>
<dbReference type="RefSeq" id="WP_091280557.1">
    <property type="nucleotide sequence ID" value="NZ_JABAPK010000002.1"/>
</dbReference>
<keyword evidence="5 6" id="KW-0472">Membrane</keyword>
<feature type="transmembrane region" description="Helical" evidence="6">
    <location>
        <begin position="43"/>
        <end position="70"/>
    </location>
</feature>
<dbReference type="AlphaFoldDB" id="A0A1H2LH84"/>
<keyword evidence="4 6" id="KW-1133">Transmembrane helix</keyword>
<dbReference type="GeneID" id="65344728"/>
<dbReference type="PANTHER" id="PTHR35007">
    <property type="entry name" value="INTEGRAL MEMBRANE PROTEIN-RELATED"/>
    <property type="match status" value="1"/>
</dbReference>
<evidence type="ECO:0000256" key="1">
    <source>
        <dbReference type="ARBA" id="ARBA00004651"/>
    </source>
</evidence>
<evidence type="ECO:0000313" key="9">
    <source>
        <dbReference type="Proteomes" id="UP000214355"/>
    </source>
</evidence>
<dbReference type="Pfam" id="PF00482">
    <property type="entry name" value="T2SSF"/>
    <property type="match status" value="1"/>
</dbReference>
<evidence type="ECO:0000259" key="7">
    <source>
        <dbReference type="Pfam" id="PF00482"/>
    </source>
</evidence>
<proteinExistence type="predicted"/>
<dbReference type="InterPro" id="IPR018076">
    <property type="entry name" value="T2SS_GspF_dom"/>
</dbReference>
<feature type="transmembrane region" description="Helical" evidence="6">
    <location>
        <begin position="229"/>
        <end position="249"/>
    </location>
</feature>
<evidence type="ECO:0000256" key="3">
    <source>
        <dbReference type="ARBA" id="ARBA00022692"/>
    </source>
</evidence>
<feature type="transmembrane region" description="Helical" evidence="6">
    <location>
        <begin position="196"/>
        <end position="217"/>
    </location>
</feature>
<name>A0A1H2LH84_9ACTO</name>
<dbReference type="STRING" id="131112.SAMN04489737_0991"/>
<dbReference type="OrthoDB" id="3217742at2"/>
<sequence>MGFIVGAVIGLGFCIVVQSWRNPHPLVLSRSIVMACGGAALGSIVGIAVFPVIPIVVCCALIGAVAPYLVKQARIKRRDTLRRESWPDVLDDVVSSLRAGLSISQSLAVVGQRGPELMREPFVRCARHLRAHGRIGGALDELKEEFQDPMADRVIEAMRLSHELGGRDLAALLSQLASTVREDNRARGELLARQSWTVNGARLAAVAPWLLLAIFATRPGTIESFSSPAGIAVLCVGVIATVVAYVLMLKLGELSPDVRIFISSHLKEESVA</sequence>
<dbReference type="GO" id="GO:0005886">
    <property type="term" value="C:plasma membrane"/>
    <property type="evidence" value="ECO:0007669"/>
    <property type="project" value="UniProtKB-SubCell"/>
</dbReference>
<evidence type="ECO:0000313" key="8">
    <source>
        <dbReference type="EMBL" id="SDU79766.1"/>
    </source>
</evidence>
<keyword evidence="9" id="KW-1185">Reference proteome</keyword>
<comment type="subcellular location">
    <subcellularLocation>
        <location evidence="1">Cell membrane</location>
        <topology evidence="1">Multi-pass membrane protein</topology>
    </subcellularLocation>
</comment>
<organism evidence="8 9">
    <name type="scientific">Arcanobacterium phocae</name>
    <dbReference type="NCBI Taxonomy" id="131112"/>
    <lineage>
        <taxon>Bacteria</taxon>
        <taxon>Bacillati</taxon>
        <taxon>Actinomycetota</taxon>
        <taxon>Actinomycetes</taxon>
        <taxon>Actinomycetales</taxon>
        <taxon>Actinomycetaceae</taxon>
        <taxon>Arcanobacterium</taxon>
    </lineage>
</organism>
<accession>A0A1H2LH84</accession>
<feature type="domain" description="Type II secretion system protein GspF" evidence="7">
    <location>
        <begin position="90"/>
        <end position="215"/>
    </location>
</feature>
<dbReference type="PANTHER" id="PTHR35007:SF1">
    <property type="entry name" value="PILUS ASSEMBLY PROTEIN"/>
    <property type="match status" value="1"/>
</dbReference>
<reference evidence="9" key="1">
    <citation type="submission" date="2016-10" db="EMBL/GenBank/DDBJ databases">
        <authorList>
            <person name="Varghese N."/>
            <person name="Submissions S."/>
        </authorList>
    </citation>
    <scope>NUCLEOTIDE SEQUENCE [LARGE SCALE GENOMIC DNA]</scope>
    <source>
        <strain evidence="9">DSM 10002</strain>
    </source>
</reference>